<dbReference type="RefSeq" id="WP_013556658.1">
    <property type="nucleotide sequence ID" value="NC_014958.1"/>
</dbReference>
<dbReference type="AlphaFoldDB" id="E8U7W4"/>
<dbReference type="Proteomes" id="UP000008635">
    <property type="component" value="Chromosome"/>
</dbReference>
<sequence length="222" mass="23674" precursor="true">MLLLRAVTLLALGSAVVLAAPAAGGIRAALRAQYDAWSPAAWDASPLATLRRQDVPWDTAVPLLNSSLFDDEHAYAELRGGLRLPDGRDTVGVQRAALYRRNAGEALLVVNDEWCAGTCSARSRFVLLRSGKAPLPVADAQVVPALPPSAFLPKSGAPACLRGVKLGVQYVPSRFDTTLTALAVVPDGARAACTKTNVNVALTLRPVRLQWRAAQRDFRTLD</sequence>
<evidence type="ECO:0000313" key="3">
    <source>
        <dbReference type="Proteomes" id="UP000008635"/>
    </source>
</evidence>
<dbReference type="STRING" id="709986.Deima_1504"/>
<feature type="chain" id="PRO_5003228412" evidence="1">
    <location>
        <begin position="20"/>
        <end position="222"/>
    </location>
</feature>
<keyword evidence="1" id="KW-0732">Signal</keyword>
<dbReference type="HOGENOM" id="CLU_1243646_0_0_0"/>
<keyword evidence="3" id="KW-1185">Reference proteome</keyword>
<protein>
    <submittedName>
        <fullName evidence="2">Uncharacterized protein</fullName>
    </submittedName>
</protein>
<gene>
    <name evidence="2" type="ordered locus">Deima_1504</name>
</gene>
<evidence type="ECO:0000313" key="2">
    <source>
        <dbReference type="EMBL" id="ADV67153.1"/>
    </source>
</evidence>
<reference evidence="2 3" key="1">
    <citation type="journal article" date="2011" name="Stand. Genomic Sci.">
        <title>Complete genome sequence of Deinococcus maricopensis type strain (LB-34).</title>
        <authorList>
            <person name="Pukall R."/>
            <person name="Zeytun A."/>
            <person name="Lucas S."/>
            <person name="Lapidus A."/>
            <person name="Hammon N."/>
            <person name="Deshpande S."/>
            <person name="Nolan M."/>
            <person name="Cheng J.F."/>
            <person name="Pitluck S."/>
            <person name="Liolios K."/>
            <person name="Pagani I."/>
            <person name="Mikhailova N."/>
            <person name="Ivanova N."/>
            <person name="Mavromatis K."/>
            <person name="Pati A."/>
            <person name="Tapia R."/>
            <person name="Han C."/>
            <person name="Goodwin L."/>
            <person name="Chen A."/>
            <person name="Palaniappan K."/>
            <person name="Land M."/>
            <person name="Hauser L."/>
            <person name="Chang Y.J."/>
            <person name="Jeffries C.D."/>
            <person name="Brambilla E.M."/>
            <person name="Rohde M."/>
            <person name="Goker M."/>
            <person name="Detter J.C."/>
            <person name="Woyke T."/>
            <person name="Bristow J."/>
            <person name="Eisen J.A."/>
            <person name="Markowitz V."/>
            <person name="Hugenholtz P."/>
            <person name="Kyrpides N.C."/>
            <person name="Klenk H.P."/>
        </authorList>
    </citation>
    <scope>NUCLEOTIDE SEQUENCE [LARGE SCALE GENOMIC DNA]</scope>
    <source>
        <strain evidence="3">DSM 21211 / LMG 22137 / NRRL B-23946 / LB-34</strain>
    </source>
</reference>
<evidence type="ECO:0000256" key="1">
    <source>
        <dbReference type="SAM" id="SignalP"/>
    </source>
</evidence>
<dbReference type="KEGG" id="dmr:Deima_1504"/>
<dbReference type="EMBL" id="CP002454">
    <property type="protein sequence ID" value="ADV67153.1"/>
    <property type="molecule type" value="Genomic_DNA"/>
</dbReference>
<proteinExistence type="predicted"/>
<dbReference type="OrthoDB" id="69102at2"/>
<accession>E8U7W4</accession>
<name>E8U7W4_DEIML</name>
<organism evidence="2 3">
    <name type="scientific">Deinococcus maricopensis (strain DSM 21211 / LMG 22137 / NRRL B-23946 / LB-34)</name>
    <dbReference type="NCBI Taxonomy" id="709986"/>
    <lineage>
        <taxon>Bacteria</taxon>
        <taxon>Thermotogati</taxon>
        <taxon>Deinococcota</taxon>
        <taxon>Deinococci</taxon>
        <taxon>Deinococcales</taxon>
        <taxon>Deinococcaceae</taxon>
        <taxon>Deinococcus</taxon>
    </lineage>
</organism>
<feature type="signal peptide" evidence="1">
    <location>
        <begin position="1"/>
        <end position="19"/>
    </location>
</feature>
<reference evidence="3" key="2">
    <citation type="submission" date="2011-01" db="EMBL/GenBank/DDBJ databases">
        <title>The complete genome of Deinococcus maricopensis DSM 21211.</title>
        <authorList>
            <consortium name="US DOE Joint Genome Institute (JGI-PGF)"/>
            <person name="Lucas S."/>
            <person name="Copeland A."/>
            <person name="Lapidus A."/>
            <person name="Goodwin L."/>
            <person name="Pitluck S."/>
            <person name="Kyrpides N."/>
            <person name="Mavromatis K."/>
            <person name="Pagani I."/>
            <person name="Ivanova N."/>
            <person name="Ovchinnikova G."/>
            <person name="Zeytun A."/>
            <person name="Detter J.C."/>
            <person name="Han C."/>
            <person name="Land M."/>
            <person name="Hauser L."/>
            <person name="Markowitz V."/>
            <person name="Cheng J.-F."/>
            <person name="Hugenholtz P."/>
            <person name="Woyke T."/>
            <person name="Wu D."/>
            <person name="Pukall R."/>
            <person name="Gehrich-Schroeter G."/>
            <person name="Brambilla E."/>
            <person name="Klenk H.-P."/>
            <person name="Eisen J.A."/>
        </authorList>
    </citation>
    <scope>NUCLEOTIDE SEQUENCE [LARGE SCALE GENOMIC DNA]</scope>
    <source>
        <strain evidence="3">DSM 21211 / LMG 22137 / NRRL B-23946 / LB-34</strain>
    </source>
</reference>